<feature type="transmembrane region" description="Helical" evidence="6">
    <location>
        <begin position="97"/>
        <end position="115"/>
    </location>
</feature>
<feature type="transmembrane region" description="Helical" evidence="6">
    <location>
        <begin position="160"/>
        <end position="181"/>
    </location>
</feature>
<protein>
    <recommendedName>
        <fullName evidence="9">Polysaccharide biosynthesis protein</fullName>
    </recommendedName>
</protein>
<keyword evidence="5 6" id="KW-0472">Membrane</keyword>
<evidence type="ECO:0000256" key="3">
    <source>
        <dbReference type="ARBA" id="ARBA00022692"/>
    </source>
</evidence>
<accession>R7H527</accession>
<evidence type="ECO:0000256" key="2">
    <source>
        <dbReference type="ARBA" id="ARBA00022475"/>
    </source>
</evidence>
<evidence type="ECO:0000256" key="5">
    <source>
        <dbReference type="ARBA" id="ARBA00023136"/>
    </source>
</evidence>
<dbReference type="EMBL" id="CBIT010000172">
    <property type="protein sequence ID" value="CDE33292.1"/>
    <property type="molecule type" value="Genomic_DNA"/>
</dbReference>
<feature type="transmembrane region" description="Helical" evidence="6">
    <location>
        <begin position="12"/>
        <end position="34"/>
    </location>
</feature>
<dbReference type="STRING" id="1263103.BN741_01542"/>
<feature type="transmembrane region" description="Helical" evidence="6">
    <location>
        <begin position="462"/>
        <end position="488"/>
    </location>
</feature>
<reference evidence="7" key="1">
    <citation type="submission" date="2012-11" db="EMBL/GenBank/DDBJ databases">
        <title>Dependencies among metagenomic species, viruses, plasmids and units of genetic variation.</title>
        <authorList>
            <person name="Nielsen H.B."/>
            <person name="Almeida M."/>
            <person name="Juncker A.S."/>
            <person name="Rasmussen S."/>
            <person name="Li J."/>
            <person name="Sunagawa S."/>
            <person name="Plichta D."/>
            <person name="Gautier L."/>
            <person name="Le Chatelier E."/>
            <person name="Peletier E."/>
            <person name="Bonde I."/>
            <person name="Nielsen T."/>
            <person name="Manichanh C."/>
            <person name="Arumugam M."/>
            <person name="Batto J."/>
            <person name="Santos M.B.Q.D."/>
            <person name="Blom N."/>
            <person name="Borruel N."/>
            <person name="Burgdorf K.S."/>
            <person name="Boumezbeur F."/>
            <person name="Casellas F."/>
            <person name="Dore J."/>
            <person name="Guarner F."/>
            <person name="Hansen T."/>
            <person name="Hildebrand F."/>
            <person name="Kaas R.S."/>
            <person name="Kennedy S."/>
            <person name="Kristiansen K."/>
            <person name="Kultima J.R."/>
            <person name="Leonard P."/>
            <person name="Levenez F."/>
            <person name="Lund O."/>
            <person name="Moumen B."/>
            <person name="Le Paslier D."/>
            <person name="Pons N."/>
            <person name="Pedersen O."/>
            <person name="Prifti E."/>
            <person name="Qin J."/>
            <person name="Raes J."/>
            <person name="Tap J."/>
            <person name="Tims S."/>
            <person name="Ussery D.W."/>
            <person name="Yamada T."/>
            <person name="MetaHit consortium"/>
            <person name="Renault P."/>
            <person name="Sicheritz-Ponten T."/>
            <person name="Bork P."/>
            <person name="Wang J."/>
            <person name="Brunak S."/>
            <person name="Ehrlich S.D."/>
        </authorList>
    </citation>
    <scope>NUCLEOTIDE SEQUENCE [LARGE SCALE GENOMIC DNA]</scope>
</reference>
<feature type="transmembrane region" description="Helical" evidence="6">
    <location>
        <begin position="307"/>
        <end position="327"/>
    </location>
</feature>
<feature type="transmembrane region" description="Helical" evidence="6">
    <location>
        <begin position="265"/>
        <end position="286"/>
    </location>
</feature>
<keyword evidence="3 6" id="KW-0812">Transmembrane</keyword>
<sequence>MSNQTSDNNKRLAKNSLLLYVRMLLTMGISLYTSRVVLSTLGFSDYGIYNVVGGFVAMFSFVNGSMTAATQRFFTIELGKNGDIGTVFNTSRAIHGLLALVIFVLCESVGLWFFYNKMQIPPERMLAAFWTLQCSILATLVVIISVPYNAVIVAHEKMSAFAYISLLEVILKLLIVFLVSWQKYDYLIVYAILMLLVQIAIRLCYSVYCKRNFSETKLPFNVNKKLFYQMLHFAGWTMGGNLAMMTYTQGLNVLLNIFFGPVVNAARGIAVQVQNAIIAFCSNFMVAVKPQITKTFAQNDLDRMHNLIALSSKFSFYMILCVSMPLMLGVKYILNLWLGKVPTYTEVFLVIILCSSMIRSLAEPIITSIHATGNIKRFQLVEGCLLLCILPVSYCVLLLKYPPYSVFIVHLLFEIITQAARVFIVLPRIKMSIKTYLSRVVVPVVIVSFISPIIPICFKNQIVISTFHMFVMILIISMLSVLLSVYVWGINKRERKQLNTIIKNVLNKNKI</sequence>
<dbReference type="PANTHER" id="PTHR30250:SF26">
    <property type="entry name" value="PSMA PROTEIN"/>
    <property type="match status" value="1"/>
</dbReference>
<evidence type="ECO:0000256" key="4">
    <source>
        <dbReference type="ARBA" id="ARBA00022989"/>
    </source>
</evidence>
<dbReference type="PANTHER" id="PTHR30250">
    <property type="entry name" value="PST FAMILY PREDICTED COLANIC ACID TRANSPORTER"/>
    <property type="match status" value="1"/>
</dbReference>
<evidence type="ECO:0008006" key="9">
    <source>
        <dbReference type="Google" id="ProtNLM"/>
    </source>
</evidence>
<keyword evidence="4 6" id="KW-1133">Transmembrane helix</keyword>
<proteinExistence type="predicted"/>
<dbReference type="Proteomes" id="UP000018072">
    <property type="component" value="Unassembled WGS sequence"/>
</dbReference>
<dbReference type="RefSeq" id="WP_022430684.1">
    <property type="nucleotide sequence ID" value="NZ_FR899282.1"/>
</dbReference>
<evidence type="ECO:0000256" key="1">
    <source>
        <dbReference type="ARBA" id="ARBA00004651"/>
    </source>
</evidence>
<feature type="transmembrane region" description="Helical" evidence="6">
    <location>
        <begin position="436"/>
        <end position="456"/>
    </location>
</feature>
<dbReference type="GO" id="GO:0005886">
    <property type="term" value="C:plasma membrane"/>
    <property type="evidence" value="ECO:0007669"/>
    <property type="project" value="UniProtKB-SubCell"/>
</dbReference>
<dbReference type="AlphaFoldDB" id="R7H527"/>
<feature type="transmembrane region" description="Helical" evidence="6">
    <location>
        <begin position="127"/>
        <end position="148"/>
    </location>
</feature>
<gene>
    <name evidence="7" type="ORF">BN741_01542</name>
</gene>
<evidence type="ECO:0000313" key="7">
    <source>
        <dbReference type="EMBL" id="CDE33292.1"/>
    </source>
</evidence>
<feature type="transmembrane region" description="Helical" evidence="6">
    <location>
        <begin position="378"/>
        <end position="399"/>
    </location>
</feature>
<name>R7H527_9BACT</name>
<comment type="caution">
    <text evidence="7">The sequence shown here is derived from an EMBL/GenBank/DDBJ whole genome shotgun (WGS) entry which is preliminary data.</text>
</comment>
<evidence type="ECO:0000256" key="6">
    <source>
        <dbReference type="SAM" id="Phobius"/>
    </source>
</evidence>
<feature type="transmembrane region" description="Helical" evidence="6">
    <location>
        <begin position="187"/>
        <end position="205"/>
    </location>
</feature>
<comment type="subcellular location">
    <subcellularLocation>
        <location evidence="1">Cell membrane</location>
        <topology evidence="1">Multi-pass membrane protein</topology>
    </subcellularLocation>
</comment>
<keyword evidence="2" id="KW-1003">Cell membrane</keyword>
<feature type="transmembrane region" description="Helical" evidence="6">
    <location>
        <begin position="405"/>
        <end position="424"/>
    </location>
</feature>
<dbReference type="InterPro" id="IPR050833">
    <property type="entry name" value="Poly_Biosynth_Transport"/>
</dbReference>
<feature type="transmembrane region" description="Helical" evidence="6">
    <location>
        <begin position="347"/>
        <end position="366"/>
    </location>
</feature>
<evidence type="ECO:0000313" key="8">
    <source>
        <dbReference type="Proteomes" id="UP000018072"/>
    </source>
</evidence>
<feature type="transmembrane region" description="Helical" evidence="6">
    <location>
        <begin position="46"/>
        <end position="64"/>
    </location>
</feature>
<organism evidence="7 8">
    <name type="scientific">Leyella stercorea CAG:629</name>
    <dbReference type="NCBI Taxonomy" id="1263103"/>
    <lineage>
        <taxon>Bacteria</taxon>
        <taxon>Pseudomonadati</taxon>
        <taxon>Bacteroidota</taxon>
        <taxon>Bacteroidia</taxon>
        <taxon>Bacteroidales</taxon>
        <taxon>Prevotellaceae</taxon>
        <taxon>Leyella</taxon>
    </lineage>
</organism>
<feature type="transmembrane region" description="Helical" evidence="6">
    <location>
        <begin position="226"/>
        <end position="245"/>
    </location>
</feature>